<organism evidence="1 2">
    <name type="scientific">Artomyces pyxidatus</name>
    <dbReference type="NCBI Taxonomy" id="48021"/>
    <lineage>
        <taxon>Eukaryota</taxon>
        <taxon>Fungi</taxon>
        <taxon>Dikarya</taxon>
        <taxon>Basidiomycota</taxon>
        <taxon>Agaricomycotina</taxon>
        <taxon>Agaricomycetes</taxon>
        <taxon>Russulales</taxon>
        <taxon>Auriscalpiaceae</taxon>
        <taxon>Artomyces</taxon>
    </lineage>
</organism>
<evidence type="ECO:0000313" key="1">
    <source>
        <dbReference type="EMBL" id="KAI0058201.1"/>
    </source>
</evidence>
<keyword evidence="2" id="KW-1185">Reference proteome</keyword>
<sequence length="533" mass="59113">MRALNAIVLSCLTLLLLPTINATAASDDRAQVPFNADDSAAWDSPPHLDSTHHLIFNDVASLRQRLPNTIHLNGHSVVAVIVPTGTILYHGRGNDSAPTGSEWLAFDFEHSHQECWGPCYVISYVTTRELRLAYLDGVSAANLGSGTFDTQDILIWGKPRLDKVMEEEERIAGICEWGKKYDGLDGFVRMEFHFEVILCNFSSGSVEVVSLLNILPKDFSEFADPPEKLPPWRRPLPATAPPPGWKGSLPSAKSSDFEAMVAGSWQNRAPGETRMRVDYSSFVTFYDRTLTSLVAARRGVPRVKHRLINITASETARKLDELADVYGRAPGAGSGVDWGSVTHVVQQRYADRLALLRFLLAPTQVAAANATAHAALVRAQLLTMLAPYMTTDAVPAPGNASWAQRIVRLCATTHTARIRDAVLTPQERGIRNAVEGTAREICRQITLMWADAFDIEGAGEARQRAALLKWRGQVAELMAWLDWSVWAQCEPECRPDELCYVSTWPYIYVEDDPADMTPHCISRTKLHMQPWPS</sequence>
<reference evidence="1" key="1">
    <citation type="submission" date="2021-03" db="EMBL/GenBank/DDBJ databases">
        <authorList>
            <consortium name="DOE Joint Genome Institute"/>
            <person name="Ahrendt S."/>
            <person name="Looney B.P."/>
            <person name="Miyauchi S."/>
            <person name="Morin E."/>
            <person name="Drula E."/>
            <person name="Courty P.E."/>
            <person name="Chicoki N."/>
            <person name="Fauchery L."/>
            <person name="Kohler A."/>
            <person name="Kuo A."/>
            <person name="Labutti K."/>
            <person name="Pangilinan J."/>
            <person name="Lipzen A."/>
            <person name="Riley R."/>
            <person name="Andreopoulos W."/>
            <person name="He G."/>
            <person name="Johnson J."/>
            <person name="Barry K.W."/>
            <person name="Grigoriev I.V."/>
            <person name="Nagy L."/>
            <person name="Hibbett D."/>
            <person name="Henrissat B."/>
            <person name="Matheny P.B."/>
            <person name="Labbe J."/>
            <person name="Martin F."/>
        </authorList>
    </citation>
    <scope>NUCLEOTIDE SEQUENCE</scope>
    <source>
        <strain evidence="1">HHB10654</strain>
    </source>
</reference>
<dbReference type="Proteomes" id="UP000814140">
    <property type="component" value="Unassembled WGS sequence"/>
</dbReference>
<proteinExistence type="predicted"/>
<gene>
    <name evidence="1" type="ORF">BV25DRAFT_1830379</name>
</gene>
<protein>
    <submittedName>
        <fullName evidence="1">Uncharacterized protein</fullName>
    </submittedName>
</protein>
<reference evidence="1" key="2">
    <citation type="journal article" date="2022" name="New Phytol.">
        <title>Evolutionary transition to the ectomycorrhizal habit in the genomes of a hyperdiverse lineage of mushroom-forming fungi.</title>
        <authorList>
            <person name="Looney B."/>
            <person name="Miyauchi S."/>
            <person name="Morin E."/>
            <person name="Drula E."/>
            <person name="Courty P.E."/>
            <person name="Kohler A."/>
            <person name="Kuo A."/>
            <person name="LaButti K."/>
            <person name="Pangilinan J."/>
            <person name="Lipzen A."/>
            <person name="Riley R."/>
            <person name="Andreopoulos W."/>
            <person name="He G."/>
            <person name="Johnson J."/>
            <person name="Nolan M."/>
            <person name="Tritt A."/>
            <person name="Barry K.W."/>
            <person name="Grigoriev I.V."/>
            <person name="Nagy L.G."/>
            <person name="Hibbett D."/>
            <person name="Henrissat B."/>
            <person name="Matheny P.B."/>
            <person name="Labbe J."/>
            <person name="Martin F.M."/>
        </authorList>
    </citation>
    <scope>NUCLEOTIDE SEQUENCE</scope>
    <source>
        <strain evidence="1">HHB10654</strain>
    </source>
</reference>
<comment type="caution">
    <text evidence="1">The sequence shown here is derived from an EMBL/GenBank/DDBJ whole genome shotgun (WGS) entry which is preliminary data.</text>
</comment>
<evidence type="ECO:0000313" key="2">
    <source>
        <dbReference type="Proteomes" id="UP000814140"/>
    </source>
</evidence>
<accession>A0ACB8SQZ8</accession>
<name>A0ACB8SQZ8_9AGAM</name>
<dbReference type="EMBL" id="MU277238">
    <property type="protein sequence ID" value="KAI0058201.1"/>
    <property type="molecule type" value="Genomic_DNA"/>
</dbReference>